<dbReference type="InterPro" id="IPR052894">
    <property type="entry name" value="AsmA-related"/>
</dbReference>
<reference evidence="3" key="1">
    <citation type="submission" date="2018-05" db="EMBL/GenBank/DDBJ databases">
        <authorList>
            <person name="Lanie J.A."/>
            <person name="Ng W.-L."/>
            <person name="Kazmierczak K.M."/>
            <person name="Andrzejewski T.M."/>
            <person name="Davidsen T.M."/>
            <person name="Wayne K.J."/>
            <person name="Tettelin H."/>
            <person name="Glass J.I."/>
            <person name="Rusch D."/>
            <person name="Podicherti R."/>
            <person name="Tsui H.-C.T."/>
            <person name="Winkler M.E."/>
        </authorList>
    </citation>
    <scope>NUCLEOTIDE SEQUENCE</scope>
</reference>
<dbReference type="PANTHER" id="PTHR30441:SF4">
    <property type="entry name" value="PROTEIN ASMA"/>
    <property type="match status" value="1"/>
</dbReference>
<protein>
    <recommendedName>
        <fullName evidence="2">AsmA domain-containing protein</fullName>
    </recommendedName>
</protein>
<evidence type="ECO:0000313" key="3">
    <source>
        <dbReference type="EMBL" id="SVC23105.1"/>
    </source>
</evidence>
<gene>
    <name evidence="3" type="ORF">METZ01_LOCUS275959</name>
</gene>
<feature type="region of interest" description="Disordered" evidence="1">
    <location>
        <begin position="137"/>
        <end position="156"/>
    </location>
</feature>
<dbReference type="GO" id="GO:0090313">
    <property type="term" value="P:regulation of protein targeting to membrane"/>
    <property type="evidence" value="ECO:0007669"/>
    <property type="project" value="TreeGrafter"/>
</dbReference>
<dbReference type="EMBL" id="UINC01080296">
    <property type="protein sequence ID" value="SVC23105.1"/>
    <property type="molecule type" value="Genomic_DNA"/>
</dbReference>
<dbReference type="InterPro" id="IPR007844">
    <property type="entry name" value="AsmA"/>
</dbReference>
<dbReference type="AlphaFoldDB" id="A0A382KHN2"/>
<dbReference type="GO" id="GO:0005886">
    <property type="term" value="C:plasma membrane"/>
    <property type="evidence" value="ECO:0007669"/>
    <property type="project" value="TreeGrafter"/>
</dbReference>
<feature type="non-terminal residue" evidence="3">
    <location>
        <position position="168"/>
    </location>
</feature>
<sequence length="168" mass="18273">MKTILIALVSVVAVFLAAIFVAPSFVDWNQYRDELTAYAKSFTGRELEIKGDIKFAILPSPILAIKDLRIANSKGPTDADIASLESLEIHLALTPLLTKNIQVTNLKLGNPVINLENASGSKDNLPFRLNSKNKTTITNNETVGSPQRPGNNNSIVNNKTVISGFKIQ</sequence>
<feature type="domain" description="AsmA" evidence="2">
    <location>
        <begin position="1"/>
        <end position="152"/>
    </location>
</feature>
<dbReference type="Pfam" id="PF05170">
    <property type="entry name" value="AsmA"/>
    <property type="match status" value="1"/>
</dbReference>
<evidence type="ECO:0000259" key="2">
    <source>
        <dbReference type="Pfam" id="PF05170"/>
    </source>
</evidence>
<name>A0A382KHN2_9ZZZZ</name>
<dbReference type="PANTHER" id="PTHR30441">
    <property type="entry name" value="DUF748 DOMAIN-CONTAINING PROTEIN"/>
    <property type="match status" value="1"/>
</dbReference>
<organism evidence="3">
    <name type="scientific">marine metagenome</name>
    <dbReference type="NCBI Taxonomy" id="408172"/>
    <lineage>
        <taxon>unclassified sequences</taxon>
        <taxon>metagenomes</taxon>
        <taxon>ecological metagenomes</taxon>
    </lineage>
</organism>
<evidence type="ECO:0000256" key="1">
    <source>
        <dbReference type="SAM" id="MobiDB-lite"/>
    </source>
</evidence>
<accession>A0A382KHN2</accession>
<proteinExistence type="predicted"/>